<reference evidence="1 2" key="1">
    <citation type="submission" date="2020-08" db="EMBL/GenBank/DDBJ databases">
        <title>Above-ground endophytic microbial communities from plants in different locations in the United States.</title>
        <authorList>
            <person name="Frank C."/>
        </authorList>
    </citation>
    <scope>NUCLEOTIDE SEQUENCE [LARGE SCALE GENOMIC DNA]</scope>
    <source>
        <strain evidence="1 2">WP4_2_2</strain>
    </source>
</reference>
<name>A0A7W9TU64_9BURK</name>
<keyword evidence="2" id="KW-1185">Reference proteome</keyword>
<comment type="caution">
    <text evidence="1">The sequence shown here is derived from an EMBL/GenBank/DDBJ whole genome shotgun (WGS) entry which is preliminary data.</text>
</comment>
<accession>A0A7W9TU64</accession>
<evidence type="ECO:0000313" key="1">
    <source>
        <dbReference type="EMBL" id="MBB6100460.1"/>
    </source>
</evidence>
<dbReference type="EMBL" id="JACHBW010000001">
    <property type="protein sequence ID" value="MBB6100460.1"/>
    <property type="molecule type" value="Genomic_DNA"/>
</dbReference>
<sequence length="83" mass="9156">MFLVSPAGFEFFVNLAGGLVEAERGGGSGGGLLSAVAFFDWVFTRVKLGPHRERLGTRVQYRGFRIYAEARIAPLASYWARET</sequence>
<protein>
    <submittedName>
        <fullName evidence="1">Uncharacterized protein</fullName>
    </submittedName>
</protein>
<gene>
    <name evidence="1" type="ORF">F4827_000264</name>
</gene>
<proteinExistence type="predicted"/>
<evidence type="ECO:0000313" key="2">
    <source>
        <dbReference type="Proteomes" id="UP000571554"/>
    </source>
</evidence>
<dbReference type="AlphaFoldDB" id="A0A7W9TU64"/>
<organism evidence="1 2">
    <name type="scientific">Paraburkholderia bannensis</name>
    <dbReference type="NCBI Taxonomy" id="765414"/>
    <lineage>
        <taxon>Bacteria</taxon>
        <taxon>Pseudomonadati</taxon>
        <taxon>Pseudomonadota</taxon>
        <taxon>Betaproteobacteria</taxon>
        <taxon>Burkholderiales</taxon>
        <taxon>Burkholderiaceae</taxon>
        <taxon>Paraburkholderia</taxon>
    </lineage>
</organism>
<dbReference type="Proteomes" id="UP000571554">
    <property type="component" value="Unassembled WGS sequence"/>
</dbReference>